<dbReference type="RefSeq" id="WP_285367958.1">
    <property type="nucleotide sequence ID" value="NZ_JASSQD010000001.1"/>
</dbReference>
<evidence type="ECO:0000313" key="1">
    <source>
        <dbReference type="EMBL" id="MDK9557772.1"/>
    </source>
</evidence>
<name>A0ABT7HCL7_9GAMM</name>
<comment type="caution">
    <text evidence="1">The sequence shown here is derived from an EMBL/GenBank/DDBJ whole genome shotgun (WGS) entry which is preliminary data.</text>
</comment>
<dbReference type="EMBL" id="JASSQD010000001">
    <property type="protein sequence ID" value="MDK9557772.1"/>
    <property type="molecule type" value="Genomic_DNA"/>
</dbReference>
<sequence>MVSRLRGEAPELADALPPPERFRWDTSWLKFSGANLGQASVAEGQWFVEGKGNREQRGYFFALLQDTAEILWTNGTEVKLGLQPWAEFQRARASGDLRPLPRLTPFGQVLNETVTVLPASVRSSADYARTPLKKPGIRLMPCGESVSRRI</sequence>
<reference evidence="1 2" key="1">
    <citation type="submission" date="2023-05" db="EMBL/GenBank/DDBJ databases">
        <title>Marinobacter albus sp. nov., a marine bacterium isolated from sand in a coastal intertidal zone of huludao.</title>
        <authorList>
            <person name="Deng T."/>
        </authorList>
    </citation>
    <scope>NUCLEOTIDE SEQUENCE [LARGE SCALE GENOMIC DNA]</scope>
    <source>
        <strain evidence="1 2">M216</strain>
    </source>
</reference>
<gene>
    <name evidence="1" type="ORF">QQF73_09070</name>
</gene>
<evidence type="ECO:0000313" key="2">
    <source>
        <dbReference type="Proteomes" id="UP001223547"/>
    </source>
</evidence>
<accession>A0ABT7HCL7</accession>
<proteinExistence type="predicted"/>
<protein>
    <submittedName>
        <fullName evidence="1">Uncharacterized protein</fullName>
    </submittedName>
</protein>
<keyword evidence="2" id="KW-1185">Reference proteome</keyword>
<organism evidence="1 2">
    <name type="scientific">Marinobacter albus</name>
    <dbReference type="NCBI Taxonomy" id="3030833"/>
    <lineage>
        <taxon>Bacteria</taxon>
        <taxon>Pseudomonadati</taxon>
        <taxon>Pseudomonadota</taxon>
        <taxon>Gammaproteobacteria</taxon>
        <taxon>Pseudomonadales</taxon>
        <taxon>Marinobacteraceae</taxon>
        <taxon>Marinobacter</taxon>
    </lineage>
</organism>
<dbReference type="Proteomes" id="UP001223547">
    <property type="component" value="Unassembled WGS sequence"/>
</dbReference>